<accession>A0A653AE46</accession>
<dbReference type="PROSITE" id="PS51257">
    <property type="entry name" value="PROKAR_LIPOPROTEIN"/>
    <property type="match status" value="1"/>
</dbReference>
<evidence type="ECO:0000313" key="2">
    <source>
        <dbReference type="EMBL" id="VBB46343.1"/>
    </source>
</evidence>
<name>A0A653AE46_UNCDX</name>
<evidence type="ECO:0008006" key="3">
    <source>
        <dbReference type="Google" id="ProtNLM"/>
    </source>
</evidence>
<protein>
    <recommendedName>
        <fullName evidence="3">Lipoprotein</fullName>
    </recommendedName>
</protein>
<organism evidence="2">
    <name type="scientific">Uncultured Desulfatiglans sp</name>
    <dbReference type="NCBI Taxonomy" id="1748965"/>
    <lineage>
        <taxon>Bacteria</taxon>
        <taxon>Pseudomonadati</taxon>
        <taxon>Thermodesulfobacteriota</taxon>
        <taxon>Desulfobacteria</taxon>
        <taxon>Desulfatiglandales</taxon>
        <taxon>Desulfatiglandaceae</taxon>
        <taxon>Desulfatiglans</taxon>
        <taxon>environmental samples</taxon>
    </lineage>
</organism>
<dbReference type="EMBL" id="UPXX01000031">
    <property type="protein sequence ID" value="VBB46343.1"/>
    <property type="molecule type" value="Genomic_DNA"/>
</dbReference>
<keyword evidence="1" id="KW-0732">Signal</keyword>
<gene>
    <name evidence="2" type="ORF">TRIP_B40240</name>
</gene>
<sequence>MRIVKFLMCTITILAALGCTNVYQIPPSLAPDQRAQLSNSPYSQLVIGIDVVPCTYSEQYLPEYIANQFKMLLINSKLFKEVGFTSEIQNPPDLIVKLHSSSHRPMCATGEACAMIMTLGLIPLKGSDNIRYDYTIYNPSSSNNIDLDFTYIQKSYFGLSTILMSMSSNWSSFPEEKRNYELFAYELVSRKNEILDLLNGTKFD</sequence>
<feature type="signal peptide" evidence="1">
    <location>
        <begin position="1"/>
        <end position="24"/>
    </location>
</feature>
<dbReference type="AlphaFoldDB" id="A0A653AE46"/>
<feature type="chain" id="PRO_5025027066" description="Lipoprotein" evidence="1">
    <location>
        <begin position="25"/>
        <end position="204"/>
    </location>
</feature>
<evidence type="ECO:0000256" key="1">
    <source>
        <dbReference type="SAM" id="SignalP"/>
    </source>
</evidence>
<proteinExistence type="predicted"/>
<reference evidence="2" key="1">
    <citation type="submission" date="2018-07" db="EMBL/GenBank/DDBJ databases">
        <authorList>
            <consortium name="Genoscope - CEA"/>
            <person name="William W."/>
        </authorList>
    </citation>
    <scope>NUCLEOTIDE SEQUENCE</scope>
    <source>
        <strain evidence="2">IK1</strain>
    </source>
</reference>